<feature type="compositionally biased region" description="Basic and acidic residues" evidence="1">
    <location>
        <begin position="308"/>
        <end position="323"/>
    </location>
</feature>
<feature type="region of interest" description="Disordered" evidence="1">
    <location>
        <begin position="290"/>
        <end position="323"/>
    </location>
</feature>
<sequence length="323" mass="36554">MQGPPKLVIKQHGLDPNRSDPSYPLYVITCFLSIEIIEDFIEVLLNQVLPAGYKPLLRLIVPSKVAHNMSTSEDKCAPFHAYPRALQVSDPIRRQIRARGAPVDISVIQLTVPMDWEAGWHQLASFLGALMCLTIKPTNGKNQDDIWEAFMSEPHYVQNHHAELNKLRQACLAADQGELHYPLMRDFTMPLPPYKPAPSKPFQPAQRSNVNQVASSNERQAARYASTDIRYNVDSKPPRYEEIEEPNQAKQDESMIVQTANEAVQNAICGIKEILKTLAEVLIDSQITPRKDDEQVEPMDNQATVKQDAPKEKTVKLERRETI</sequence>
<organism evidence="2 3">
    <name type="scientific">Plectus sambesii</name>
    <dbReference type="NCBI Taxonomy" id="2011161"/>
    <lineage>
        <taxon>Eukaryota</taxon>
        <taxon>Metazoa</taxon>
        <taxon>Ecdysozoa</taxon>
        <taxon>Nematoda</taxon>
        <taxon>Chromadorea</taxon>
        <taxon>Plectida</taxon>
        <taxon>Plectina</taxon>
        <taxon>Plectoidea</taxon>
        <taxon>Plectidae</taxon>
        <taxon>Plectus</taxon>
    </lineage>
</organism>
<proteinExistence type="predicted"/>
<accession>A0A914XRB7</accession>
<keyword evidence="2" id="KW-1185">Reference proteome</keyword>
<dbReference type="Proteomes" id="UP000887566">
    <property type="component" value="Unplaced"/>
</dbReference>
<evidence type="ECO:0000313" key="3">
    <source>
        <dbReference type="WBParaSite" id="PSAMB.scaffold9904size4526.g32873.t1"/>
    </source>
</evidence>
<feature type="region of interest" description="Disordered" evidence="1">
    <location>
        <begin position="217"/>
        <end position="239"/>
    </location>
</feature>
<name>A0A914XRB7_9BILA</name>
<protein>
    <submittedName>
        <fullName evidence="3">Uncharacterized protein</fullName>
    </submittedName>
</protein>
<evidence type="ECO:0000256" key="1">
    <source>
        <dbReference type="SAM" id="MobiDB-lite"/>
    </source>
</evidence>
<dbReference type="WBParaSite" id="PSAMB.scaffold9904size4526.g32873.t1">
    <property type="protein sequence ID" value="PSAMB.scaffold9904size4526.g32873.t1"/>
    <property type="gene ID" value="PSAMB.scaffold9904size4526.g32873"/>
</dbReference>
<dbReference type="AlphaFoldDB" id="A0A914XRB7"/>
<reference evidence="3" key="1">
    <citation type="submission" date="2022-11" db="UniProtKB">
        <authorList>
            <consortium name="WormBaseParasite"/>
        </authorList>
    </citation>
    <scope>IDENTIFICATION</scope>
</reference>
<evidence type="ECO:0000313" key="2">
    <source>
        <dbReference type="Proteomes" id="UP000887566"/>
    </source>
</evidence>